<evidence type="ECO:0000313" key="3">
    <source>
        <dbReference type="Proteomes" id="UP000308186"/>
    </source>
</evidence>
<comment type="caution">
    <text evidence="2">The sequence shown here is derived from an EMBL/GenBank/DDBJ whole genome shotgun (WGS) entry which is preliminary data.</text>
</comment>
<evidence type="ECO:0000256" key="1">
    <source>
        <dbReference type="SAM" id="Phobius"/>
    </source>
</evidence>
<accession>A0AAX2UZN0</accession>
<keyword evidence="1" id="KW-0812">Transmembrane</keyword>
<reference evidence="2 3" key="1">
    <citation type="submission" date="2019-06" db="EMBL/GenBank/DDBJ databases">
        <title>Genome Announcement To Ensure Probiotic Safety of Streptococcus salivarius UBSS01.</title>
        <authorList>
            <person name="Sulthana A."/>
            <person name="Lakshmi S.G."/>
            <person name="Madempudi R.S."/>
        </authorList>
    </citation>
    <scope>NUCLEOTIDE SEQUENCE [LARGE SCALE GENOMIC DNA]</scope>
    <source>
        <strain evidence="2 3">UBSS01</strain>
    </source>
</reference>
<feature type="transmembrane region" description="Helical" evidence="1">
    <location>
        <begin position="208"/>
        <end position="229"/>
    </location>
</feature>
<dbReference type="AlphaFoldDB" id="A0AAX2UZN0"/>
<organism evidence="2 3">
    <name type="scientific">Streptococcus salivarius</name>
    <dbReference type="NCBI Taxonomy" id="1304"/>
    <lineage>
        <taxon>Bacteria</taxon>
        <taxon>Bacillati</taxon>
        <taxon>Bacillota</taxon>
        <taxon>Bacilli</taxon>
        <taxon>Lactobacillales</taxon>
        <taxon>Streptococcaceae</taxon>
        <taxon>Streptococcus</taxon>
    </lineage>
</organism>
<dbReference type="EMBL" id="VDCW01000027">
    <property type="protein sequence ID" value="TNF65643.1"/>
    <property type="molecule type" value="Genomic_DNA"/>
</dbReference>
<keyword evidence="1" id="KW-0472">Membrane</keyword>
<keyword evidence="1" id="KW-1133">Transmembrane helix</keyword>
<evidence type="ECO:0008006" key="4">
    <source>
        <dbReference type="Google" id="ProtNLM"/>
    </source>
</evidence>
<proteinExistence type="predicted"/>
<name>A0AAX2UZN0_STRSL</name>
<dbReference type="RefSeq" id="WP_139724894.1">
    <property type="nucleotide sequence ID" value="NZ_VDCW01000027.1"/>
</dbReference>
<evidence type="ECO:0000313" key="2">
    <source>
        <dbReference type="EMBL" id="TNF65643.1"/>
    </source>
</evidence>
<dbReference type="Proteomes" id="UP000308186">
    <property type="component" value="Unassembled WGS sequence"/>
</dbReference>
<sequence length="239" mass="25557">MTKLLPRGIRNNNPGNIRHGDQWQGMAKPSAQTDRDFVVFTSATWGIRAIARLLIAYKDKHDLRTVSQIIGRWAPPNENNTQAYINQVAKLVGVSANAPIDVYDFDVMRPIVEAIIRHENGNPADFGRKPLKTINEWYDAATIEEGLRLAGVVRRDAPALATPEAKAGAVAVGAGGAATAIGMLAEVGPSIAGHVRAANDATEGLPTWARVVIVALTLVAAGAGAYVIWQKRKAAKAVQ</sequence>
<protein>
    <recommendedName>
        <fullName evidence="4">Structural protein P5</fullName>
    </recommendedName>
</protein>
<gene>
    <name evidence="2" type="ORF">FBF48_10395</name>
</gene>